<organism evidence="1 2">
    <name type="scientific">Nephila pilipes</name>
    <name type="common">Giant wood spider</name>
    <name type="synonym">Nephila maculata</name>
    <dbReference type="NCBI Taxonomy" id="299642"/>
    <lineage>
        <taxon>Eukaryota</taxon>
        <taxon>Metazoa</taxon>
        <taxon>Ecdysozoa</taxon>
        <taxon>Arthropoda</taxon>
        <taxon>Chelicerata</taxon>
        <taxon>Arachnida</taxon>
        <taxon>Araneae</taxon>
        <taxon>Araneomorphae</taxon>
        <taxon>Entelegynae</taxon>
        <taxon>Araneoidea</taxon>
        <taxon>Nephilidae</taxon>
        <taxon>Nephila</taxon>
    </lineage>
</organism>
<accession>A0A8X6QJI4</accession>
<dbReference type="AlphaFoldDB" id="A0A8X6QJI4"/>
<protein>
    <submittedName>
        <fullName evidence="1">Uncharacterized protein</fullName>
    </submittedName>
</protein>
<reference evidence="1" key="1">
    <citation type="submission" date="2020-08" db="EMBL/GenBank/DDBJ databases">
        <title>Multicomponent nature underlies the extraordinary mechanical properties of spider dragline silk.</title>
        <authorList>
            <person name="Kono N."/>
            <person name="Nakamura H."/>
            <person name="Mori M."/>
            <person name="Yoshida Y."/>
            <person name="Ohtoshi R."/>
            <person name="Malay A.D."/>
            <person name="Moran D.A.P."/>
            <person name="Tomita M."/>
            <person name="Numata K."/>
            <person name="Arakawa K."/>
        </authorList>
    </citation>
    <scope>NUCLEOTIDE SEQUENCE</scope>
</reference>
<name>A0A8X6QJI4_NEPPI</name>
<keyword evidence="2" id="KW-1185">Reference proteome</keyword>
<proteinExistence type="predicted"/>
<dbReference type="EMBL" id="BMAW01031699">
    <property type="protein sequence ID" value="GFU22324.1"/>
    <property type="molecule type" value="Genomic_DNA"/>
</dbReference>
<dbReference type="Proteomes" id="UP000887013">
    <property type="component" value="Unassembled WGS sequence"/>
</dbReference>
<evidence type="ECO:0000313" key="1">
    <source>
        <dbReference type="EMBL" id="GFU22324.1"/>
    </source>
</evidence>
<dbReference type="OrthoDB" id="6435686at2759"/>
<evidence type="ECO:0000313" key="2">
    <source>
        <dbReference type="Proteomes" id="UP000887013"/>
    </source>
</evidence>
<gene>
    <name evidence="1" type="ORF">NPIL_263551</name>
</gene>
<sequence>MIEEHEIPNSKEALLMDFFWILNKCFCNKIIIILCTDNGLFVIRHFKKVPCRMMIDIVANVTMIRTYWAHKLGEKLIFTPPCITFQTVTSDRNNVHGKVYLSIAFGNAMYNHMTYVVS</sequence>
<comment type="caution">
    <text evidence="1">The sequence shown here is derived from an EMBL/GenBank/DDBJ whole genome shotgun (WGS) entry which is preliminary data.</text>
</comment>